<proteinExistence type="predicted"/>
<dbReference type="EMBL" id="JACHJB010000002">
    <property type="protein sequence ID" value="MBB6349440.1"/>
    <property type="molecule type" value="Genomic_DNA"/>
</dbReference>
<sequence length="116" mass="12265">MQTISLDTLADEHLAAAREAASGRSARTVHGGHDHSLRQTLLALAAGRGLDEHESPGEATLQVLRGRVRLATREDAWEGSAGEYVVIPAERHSLTAIDDCAVLLTVAVRPGPPEAV</sequence>
<protein>
    <submittedName>
        <fullName evidence="1">Quercetin dioxygenase-like cupin family protein</fullName>
    </submittedName>
</protein>
<reference evidence="1 2" key="1">
    <citation type="submission" date="2020-08" db="EMBL/GenBank/DDBJ databases">
        <title>Sequencing the genomes of 1000 actinobacteria strains.</title>
        <authorList>
            <person name="Klenk H.-P."/>
        </authorList>
    </citation>
    <scope>NUCLEOTIDE SEQUENCE [LARGE SCALE GENOMIC DNA]</scope>
    <source>
        <strain evidence="1 2">DSM 45913</strain>
    </source>
</reference>
<keyword evidence="1" id="KW-0223">Dioxygenase</keyword>
<dbReference type="CDD" id="cd02230">
    <property type="entry name" value="cupin_HP0902-like"/>
    <property type="match status" value="1"/>
</dbReference>
<keyword evidence="2" id="KW-1185">Reference proteome</keyword>
<dbReference type="Gene3D" id="2.60.120.10">
    <property type="entry name" value="Jelly Rolls"/>
    <property type="match status" value="1"/>
</dbReference>
<dbReference type="AlphaFoldDB" id="A0A7X0C8I7"/>
<evidence type="ECO:0000313" key="1">
    <source>
        <dbReference type="EMBL" id="MBB6349440.1"/>
    </source>
</evidence>
<dbReference type="GO" id="GO:0051213">
    <property type="term" value="F:dioxygenase activity"/>
    <property type="evidence" value="ECO:0007669"/>
    <property type="project" value="UniProtKB-KW"/>
</dbReference>
<dbReference type="InterPro" id="IPR014710">
    <property type="entry name" value="RmlC-like_jellyroll"/>
</dbReference>
<accession>A0A7X0C8I7</accession>
<evidence type="ECO:0000313" key="2">
    <source>
        <dbReference type="Proteomes" id="UP000583800"/>
    </source>
</evidence>
<organism evidence="1 2">
    <name type="scientific">Nonomuraea muscovyensis</name>
    <dbReference type="NCBI Taxonomy" id="1124761"/>
    <lineage>
        <taxon>Bacteria</taxon>
        <taxon>Bacillati</taxon>
        <taxon>Actinomycetota</taxon>
        <taxon>Actinomycetes</taxon>
        <taxon>Streptosporangiales</taxon>
        <taxon>Streptosporangiaceae</taxon>
        <taxon>Nonomuraea</taxon>
    </lineage>
</organism>
<dbReference type="PANTHER" id="PTHR37694:SF1">
    <property type="entry name" value="SLR8022 PROTEIN"/>
    <property type="match status" value="1"/>
</dbReference>
<dbReference type="SUPFAM" id="SSF51182">
    <property type="entry name" value="RmlC-like cupins"/>
    <property type="match status" value="1"/>
</dbReference>
<dbReference type="InterPro" id="IPR011051">
    <property type="entry name" value="RmlC_Cupin_sf"/>
</dbReference>
<keyword evidence="1" id="KW-0560">Oxidoreductase</keyword>
<dbReference type="PANTHER" id="PTHR37694">
    <property type="entry name" value="SLR8022 PROTEIN"/>
    <property type="match status" value="1"/>
</dbReference>
<dbReference type="Proteomes" id="UP000583800">
    <property type="component" value="Unassembled WGS sequence"/>
</dbReference>
<dbReference type="RefSeq" id="WP_185087011.1">
    <property type="nucleotide sequence ID" value="NZ_JACHJB010000002.1"/>
</dbReference>
<comment type="caution">
    <text evidence="1">The sequence shown here is derived from an EMBL/GenBank/DDBJ whole genome shotgun (WGS) entry which is preliminary data.</text>
</comment>
<gene>
    <name evidence="1" type="ORF">FHU36_005985</name>
</gene>
<name>A0A7X0C8I7_9ACTN</name>